<accession>A0A7D9KF81</accession>
<dbReference type="Proteomes" id="UP001152795">
    <property type="component" value="Unassembled WGS sequence"/>
</dbReference>
<dbReference type="Gene3D" id="3.90.1200.10">
    <property type="match status" value="1"/>
</dbReference>
<dbReference type="GO" id="GO:0006646">
    <property type="term" value="P:phosphatidylethanolamine biosynthetic process"/>
    <property type="evidence" value="ECO:0007669"/>
    <property type="project" value="TreeGrafter"/>
</dbReference>
<dbReference type="PANTHER" id="PTHR22603">
    <property type="entry name" value="CHOLINE/ETHANOALAMINE KINASE"/>
    <property type="match status" value="1"/>
</dbReference>
<organism evidence="4 5">
    <name type="scientific">Paramuricea clavata</name>
    <name type="common">Red gorgonian</name>
    <name type="synonym">Violescent sea-whip</name>
    <dbReference type="NCBI Taxonomy" id="317549"/>
    <lineage>
        <taxon>Eukaryota</taxon>
        <taxon>Metazoa</taxon>
        <taxon>Cnidaria</taxon>
        <taxon>Anthozoa</taxon>
        <taxon>Octocorallia</taxon>
        <taxon>Malacalcyonacea</taxon>
        <taxon>Plexauridae</taxon>
        <taxon>Paramuricea</taxon>
    </lineage>
</organism>
<name>A0A7D9KF81_PARCT</name>
<comment type="similarity">
    <text evidence="3">Belongs to the choline/ethanolamine kinase family.</text>
</comment>
<evidence type="ECO:0000256" key="3">
    <source>
        <dbReference type="ARBA" id="ARBA00038211"/>
    </source>
</evidence>
<gene>
    <name evidence="4" type="ORF">PACLA_8A089452</name>
</gene>
<dbReference type="Pfam" id="PF01633">
    <property type="entry name" value="Choline_kinase"/>
    <property type="match status" value="1"/>
</dbReference>
<keyword evidence="1" id="KW-0444">Lipid biosynthesis</keyword>
<keyword evidence="1" id="KW-0443">Lipid metabolism</keyword>
<dbReference type="OrthoDB" id="5950592at2759"/>
<dbReference type="GO" id="GO:0004305">
    <property type="term" value="F:ethanolamine kinase activity"/>
    <property type="evidence" value="ECO:0007669"/>
    <property type="project" value="TreeGrafter"/>
</dbReference>
<keyword evidence="1" id="KW-0594">Phospholipid biosynthesis</keyword>
<sequence length="65" mass="7684">MEEILNRFDLDDSLRYVRQVAENSNSPVLFCHNDVQPGNLLVKTYESLYVAKIKVIDFEYSCYNY</sequence>
<evidence type="ECO:0000313" key="5">
    <source>
        <dbReference type="Proteomes" id="UP001152795"/>
    </source>
</evidence>
<dbReference type="GO" id="GO:0004103">
    <property type="term" value="F:choline kinase activity"/>
    <property type="evidence" value="ECO:0007669"/>
    <property type="project" value="TreeGrafter"/>
</dbReference>
<feature type="non-terminal residue" evidence="4">
    <location>
        <position position="1"/>
    </location>
</feature>
<dbReference type="SUPFAM" id="SSF56112">
    <property type="entry name" value="Protein kinase-like (PK-like)"/>
    <property type="match status" value="1"/>
</dbReference>
<protein>
    <submittedName>
        <fullName evidence="4">Uncharacterized protein</fullName>
    </submittedName>
</protein>
<dbReference type="EMBL" id="CACRXK020032383">
    <property type="protein sequence ID" value="CAB4043440.1"/>
    <property type="molecule type" value="Genomic_DNA"/>
</dbReference>
<dbReference type="InterPro" id="IPR011009">
    <property type="entry name" value="Kinase-like_dom_sf"/>
</dbReference>
<evidence type="ECO:0000313" key="4">
    <source>
        <dbReference type="EMBL" id="CAB4043440.1"/>
    </source>
</evidence>
<comment type="caution">
    <text evidence="4">The sequence shown here is derived from an EMBL/GenBank/DDBJ whole genome shotgun (WGS) entry which is preliminary data.</text>
</comment>
<dbReference type="GO" id="GO:0005737">
    <property type="term" value="C:cytoplasm"/>
    <property type="evidence" value="ECO:0007669"/>
    <property type="project" value="TreeGrafter"/>
</dbReference>
<reference evidence="4" key="1">
    <citation type="submission" date="2020-04" db="EMBL/GenBank/DDBJ databases">
        <authorList>
            <person name="Alioto T."/>
            <person name="Alioto T."/>
            <person name="Gomez Garrido J."/>
        </authorList>
    </citation>
    <scope>NUCLEOTIDE SEQUENCE</scope>
    <source>
        <strain evidence="4">A484AB</strain>
    </source>
</reference>
<evidence type="ECO:0000256" key="1">
    <source>
        <dbReference type="ARBA" id="ARBA00023209"/>
    </source>
</evidence>
<evidence type="ECO:0000256" key="2">
    <source>
        <dbReference type="ARBA" id="ARBA00023264"/>
    </source>
</evidence>
<dbReference type="AlphaFoldDB" id="A0A7D9KF81"/>
<proteinExistence type="inferred from homology"/>
<keyword evidence="2" id="KW-1208">Phospholipid metabolism</keyword>
<dbReference type="PANTHER" id="PTHR22603:SF93">
    <property type="entry name" value="RE24176P"/>
    <property type="match status" value="1"/>
</dbReference>
<keyword evidence="5" id="KW-1185">Reference proteome</keyword>